<dbReference type="PANTHER" id="PTHR43047">
    <property type="entry name" value="TWO-COMPONENT HISTIDINE PROTEIN KINASE"/>
    <property type="match status" value="1"/>
</dbReference>
<dbReference type="SMART" id="SM00387">
    <property type="entry name" value="HATPase_c"/>
    <property type="match status" value="1"/>
</dbReference>
<dbReference type="InterPro" id="IPR029016">
    <property type="entry name" value="GAF-like_dom_sf"/>
</dbReference>
<dbReference type="SUPFAM" id="SSF55781">
    <property type="entry name" value="GAF domain-like"/>
    <property type="match status" value="1"/>
</dbReference>
<evidence type="ECO:0000256" key="14">
    <source>
        <dbReference type="SAM" id="Phobius"/>
    </source>
</evidence>
<dbReference type="InterPro" id="IPR005467">
    <property type="entry name" value="His_kinase_dom"/>
</dbReference>
<dbReference type="SUPFAM" id="SSF55785">
    <property type="entry name" value="PYP-like sensor domain (PAS domain)"/>
    <property type="match status" value="1"/>
</dbReference>
<dbReference type="InterPro" id="IPR003018">
    <property type="entry name" value="GAF"/>
</dbReference>
<dbReference type="SMART" id="SM00388">
    <property type="entry name" value="HisKA"/>
    <property type="match status" value="1"/>
</dbReference>
<dbReference type="PRINTS" id="PR00344">
    <property type="entry name" value="BCTRLSENSOR"/>
</dbReference>
<evidence type="ECO:0000256" key="10">
    <source>
        <dbReference type="ARBA" id="ARBA00022840"/>
    </source>
</evidence>
<dbReference type="Gene3D" id="3.30.565.10">
    <property type="entry name" value="Histidine kinase-like ATPase, C-terminal domain"/>
    <property type="match status" value="1"/>
</dbReference>
<dbReference type="InterPro" id="IPR035965">
    <property type="entry name" value="PAS-like_dom_sf"/>
</dbReference>
<evidence type="ECO:0000259" key="16">
    <source>
        <dbReference type="PROSITE" id="PS50112"/>
    </source>
</evidence>
<keyword evidence="10" id="KW-0067">ATP-binding</keyword>
<dbReference type="Pfam" id="PF00512">
    <property type="entry name" value="HisKA"/>
    <property type="match status" value="1"/>
</dbReference>
<dbReference type="InterPro" id="IPR003594">
    <property type="entry name" value="HATPase_dom"/>
</dbReference>
<keyword evidence="8" id="KW-0547">Nucleotide-binding</keyword>
<dbReference type="NCBIfam" id="TIGR00229">
    <property type="entry name" value="sensory_box"/>
    <property type="match status" value="1"/>
</dbReference>
<dbReference type="InterPro" id="IPR036890">
    <property type="entry name" value="HATPase_C_sf"/>
</dbReference>
<dbReference type="FunFam" id="3.30.565.10:FF:000023">
    <property type="entry name" value="PAS domain-containing sensor histidine kinase"/>
    <property type="match status" value="1"/>
</dbReference>
<dbReference type="SUPFAM" id="SSF55874">
    <property type="entry name" value="ATPase domain of HSP90 chaperone/DNA topoisomerase II/histidine kinase"/>
    <property type="match status" value="1"/>
</dbReference>
<dbReference type="SMART" id="SM00091">
    <property type="entry name" value="PAS"/>
    <property type="match status" value="1"/>
</dbReference>
<keyword evidence="14" id="KW-1133">Transmembrane helix</keyword>
<evidence type="ECO:0000256" key="11">
    <source>
        <dbReference type="ARBA" id="ARBA00023012"/>
    </source>
</evidence>
<accession>A0A1F4TQ09</accession>
<evidence type="ECO:0000256" key="7">
    <source>
        <dbReference type="ARBA" id="ARBA00022679"/>
    </source>
</evidence>
<dbReference type="InterPro" id="IPR003661">
    <property type="entry name" value="HisK_dim/P_dom"/>
</dbReference>
<feature type="domain" description="PAS" evidence="16">
    <location>
        <begin position="218"/>
        <end position="293"/>
    </location>
</feature>
<dbReference type="CDD" id="cd00082">
    <property type="entry name" value="HisKA"/>
    <property type="match status" value="1"/>
</dbReference>
<keyword evidence="11" id="KW-0902">Two-component regulatory system</keyword>
<keyword evidence="5" id="KW-1003">Cell membrane</keyword>
<gene>
    <name evidence="17" type="ORF">A2462_04950</name>
</gene>
<dbReference type="Proteomes" id="UP000177309">
    <property type="component" value="Unassembled WGS sequence"/>
</dbReference>
<evidence type="ECO:0000256" key="8">
    <source>
        <dbReference type="ARBA" id="ARBA00022741"/>
    </source>
</evidence>
<dbReference type="GO" id="GO:0009927">
    <property type="term" value="F:histidine phosphotransfer kinase activity"/>
    <property type="evidence" value="ECO:0007669"/>
    <property type="project" value="TreeGrafter"/>
</dbReference>
<dbReference type="InterPro" id="IPR000014">
    <property type="entry name" value="PAS"/>
</dbReference>
<proteinExistence type="predicted"/>
<evidence type="ECO:0000256" key="12">
    <source>
        <dbReference type="ARBA" id="ARBA00023136"/>
    </source>
</evidence>
<dbReference type="EC" id="2.7.13.3" evidence="4"/>
<evidence type="ECO:0000259" key="15">
    <source>
        <dbReference type="PROSITE" id="PS50109"/>
    </source>
</evidence>
<keyword evidence="13" id="KW-0175">Coiled coil</keyword>
<evidence type="ECO:0000313" key="17">
    <source>
        <dbReference type="EMBL" id="OGC34659.1"/>
    </source>
</evidence>
<dbReference type="Gene3D" id="3.30.450.40">
    <property type="match status" value="1"/>
</dbReference>
<evidence type="ECO:0000256" key="4">
    <source>
        <dbReference type="ARBA" id="ARBA00012438"/>
    </source>
</evidence>
<keyword evidence="9" id="KW-0418">Kinase</keyword>
<dbReference type="CDD" id="cd16922">
    <property type="entry name" value="HATPase_EvgS-ArcB-TorS-like"/>
    <property type="match status" value="1"/>
</dbReference>
<keyword evidence="12 14" id="KW-0472">Membrane</keyword>
<feature type="coiled-coil region" evidence="13">
    <location>
        <begin position="201"/>
        <end position="228"/>
    </location>
</feature>
<dbReference type="Pfam" id="PF13185">
    <property type="entry name" value="GAF_2"/>
    <property type="match status" value="1"/>
</dbReference>
<dbReference type="PROSITE" id="PS50109">
    <property type="entry name" value="HIS_KIN"/>
    <property type="match status" value="1"/>
</dbReference>
<dbReference type="GO" id="GO:0045121">
    <property type="term" value="C:membrane raft"/>
    <property type="evidence" value="ECO:0007669"/>
    <property type="project" value="UniProtKB-SubCell"/>
</dbReference>
<comment type="subcellular location">
    <subcellularLocation>
        <location evidence="2">Cell membrane</location>
    </subcellularLocation>
    <subcellularLocation>
        <location evidence="3">Membrane raft</location>
        <topology evidence="3">Multi-pass membrane protein</topology>
    </subcellularLocation>
</comment>
<dbReference type="Gene3D" id="3.30.450.20">
    <property type="entry name" value="PAS domain"/>
    <property type="match status" value="1"/>
</dbReference>
<evidence type="ECO:0000256" key="13">
    <source>
        <dbReference type="SAM" id="Coils"/>
    </source>
</evidence>
<dbReference type="GO" id="GO:0005524">
    <property type="term" value="F:ATP binding"/>
    <property type="evidence" value="ECO:0007669"/>
    <property type="project" value="UniProtKB-KW"/>
</dbReference>
<dbReference type="InterPro" id="IPR036097">
    <property type="entry name" value="HisK_dim/P_sf"/>
</dbReference>
<evidence type="ECO:0000256" key="1">
    <source>
        <dbReference type="ARBA" id="ARBA00000085"/>
    </source>
</evidence>
<protein>
    <recommendedName>
        <fullName evidence="4">histidine kinase</fullName>
        <ecNumber evidence="4">2.7.13.3</ecNumber>
    </recommendedName>
</protein>
<dbReference type="CDD" id="cd00130">
    <property type="entry name" value="PAS"/>
    <property type="match status" value="1"/>
</dbReference>
<keyword evidence="14" id="KW-0812">Transmembrane</keyword>
<evidence type="ECO:0000256" key="9">
    <source>
        <dbReference type="ARBA" id="ARBA00022777"/>
    </source>
</evidence>
<evidence type="ECO:0000256" key="6">
    <source>
        <dbReference type="ARBA" id="ARBA00022553"/>
    </source>
</evidence>
<keyword evidence="6" id="KW-0597">Phosphoprotein</keyword>
<dbReference type="SUPFAM" id="SSF47384">
    <property type="entry name" value="Homodimeric domain of signal transducing histidine kinase"/>
    <property type="match status" value="1"/>
</dbReference>
<evidence type="ECO:0000256" key="2">
    <source>
        <dbReference type="ARBA" id="ARBA00004236"/>
    </source>
</evidence>
<dbReference type="InterPro" id="IPR004358">
    <property type="entry name" value="Sig_transdc_His_kin-like_C"/>
</dbReference>
<feature type="transmembrane region" description="Helical" evidence="14">
    <location>
        <begin position="6"/>
        <end position="26"/>
    </location>
</feature>
<dbReference type="PROSITE" id="PS50112">
    <property type="entry name" value="PAS"/>
    <property type="match status" value="1"/>
</dbReference>
<dbReference type="GO" id="GO:0000155">
    <property type="term" value="F:phosphorelay sensor kinase activity"/>
    <property type="evidence" value="ECO:0007669"/>
    <property type="project" value="InterPro"/>
</dbReference>
<name>A0A1F4TQ09_UNCSA</name>
<dbReference type="AlphaFoldDB" id="A0A1F4TQ09"/>
<evidence type="ECO:0000313" key="18">
    <source>
        <dbReference type="Proteomes" id="UP000177309"/>
    </source>
</evidence>
<dbReference type="EMBL" id="MEUI01000014">
    <property type="protein sequence ID" value="OGC34659.1"/>
    <property type="molecule type" value="Genomic_DNA"/>
</dbReference>
<evidence type="ECO:0000256" key="3">
    <source>
        <dbReference type="ARBA" id="ARBA00004314"/>
    </source>
</evidence>
<dbReference type="Gene3D" id="1.10.287.130">
    <property type="match status" value="1"/>
</dbReference>
<evidence type="ECO:0000256" key="5">
    <source>
        <dbReference type="ARBA" id="ARBA00022475"/>
    </source>
</evidence>
<organism evidence="17 18">
    <name type="scientific">candidate division WOR-1 bacterium RIFOXYC2_FULL_41_25</name>
    <dbReference type="NCBI Taxonomy" id="1802586"/>
    <lineage>
        <taxon>Bacteria</taxon>
        <taxon>Bacillati</taxon>
        <taxon>Saganbacteria</taxon>
    </lineage>
</organism>
<comment type="caution">
    <text evidence="17">The sequence shown here is derived from an EMBL/GenBank/DDBJ whole genome shotgun (WGS) entry which is preliminary data.</text>
</comment>
<keyword evidence="7" id="KW-0808">Transferase</keyword>
<dbReference type="FunFam" id="1.10.287.130:FF:000001">
    <property type="entry name" value="Two-component sensor histidine kinase"/>
    <property type="match status" value="1"/>
</dbReference>
<reference evidence="17 18" key="1">
    <citation type="journal article" date="2016" name="Nat. Commun.">
        <title>Thousands of microbial genomes shed light on interconnected biogeochemical processes in an aquifer system.</title>
        <authorList>
            <person name="Anantharaman K."/>
            <person name="Brown C.T."/>
            <person name="Hug L.A."/>
            <person name="Sharon I."/>
            <person name="Castelle C.J."/>
            <person name="Probst A.J."/>
            <person name="Thomas B.C."/>
            <person name="Singh A."/>
            <person name="Wilkins M.J."/>
            <person name="Karaoz U."/>
            <person name="Brodie E.L."/>
            <person name="Williams K.H."/>
            <person name="Hubbard S.S."/>
            <person name="Banfield J.F."/>
        </authorList>
    </citation>
    <scope>NUCLEOTIDE SEQUENCE [LARGE SCALE GENOMIC DNA]</scope>
</reference>
<comment type="catalytic activity">
    <reaction evidence="1">
        <text>ATP + protein L-histidine = ADP + protein N-phospho-L-histidine.</text>
        <dbReference type="EC" id="2.7.13.3"/>
    </reaction>
</comment>
<sequence>MNTFIYYSILQALLVIIFGILFYLALKDLNEKKSLILENKTLRKEDEKRVYELTVLYDVSNAISYIMDYEKIDRLIMGFLPKILDYDVSTLLLLNDKPQAKHSGRMYVQRLKPVSAEFMKSIKGIVFQAINVLIPKSVKEDDLEISEVISHDAVFDEANNVGSFLNVPILVKDQSIGMLSISSRQEKAFSRNDLRLLHTIANQMSSAIQRLQEVIAAEKNKMDRMVEAMVEGIILTDEVGELVVINPSAKKMLGMADQEKLDIDHVLDHFQDGRAKHMPLKARAWLKKVLSGNGDLITKEITVNEPTKKIVRFDIESIKDNDGKILGAVTVLRDVTQTKEVDRMKTEFVSTVSHELRTPLSIIKQGVLLMLNGAYGNINDNQNKILSTSARHIDRLTRLINDLLDISKIEAGKIELRCQAFDVVAKTSEIVKQLQGNADEKSISIQPVKSSARELFVDADPDKFEQILTNLIANAVKFTPEKGRISLSILESENSKFIEISVADTGEGISKADIPRLFSKFEQFGRVAGPGIKGTGLGLAISKALVEMHGGKVWVESELGKGTKFTFSLPKAKGVCLDGKETS</sequence>
<dbReference type="Pfam" id="PF02518">
    <property type="entry name" value="HATPase_c"/>
    <property type="match status" value="1"/>
</dbReference>
<dbReference type="SMART" id="SM00065">
    <property type="entry name" value="GAF"/>
    <property type="match status" value="1"/>
</dbReference>
<dbReference type="PANTHER" id="PTHR43047:SF72">
    <property type="entry name" value="OSMOSENSING HISTIDINE PROTEIN KINASE SLN1"/>
    <property type="match status" value="1"/>
</dbReference>
<feature type="domain" description="Histidine kinase" evidence="15">
    <location>
        <begin position="351"/>
        <end position="573"/>
    </location>
</feature>
<dbReference type="GO" id="GO:0005886">
    <property type="term" value="C:plasma membrane"/>
    <property type="evidence" value="ECO:0007669"/>
    <property type="project" value="UniProtKB-SubCell"/>
</dbReference>